<comment type="similarity">
    <text evidence="3">Belongs to the trans-sulfuration enzymes family.</text>
</comment>
<dbReference type="OrthoDB" id="3782079at2759"/>
<evidence type="ECO:0000256" key="2">
    <source>
        <dbReference type="ARBA" id="ARBA00022898"/>
    </source>
</evidence>
<comment type="cofactor">
    <cofactor evidence="1 3">
        <name>pyridoxal 5'-phosphate</name>
        <dbReference type="ChEBI" id="CHEBI:597326"/>
    </cofactor>
</comment>
<dbReference type="GO" id="GO:0003962">
    <property type="term" value="F:cystathionine gamma-synthase activity"/>
    <property type="evidence" value="ECO:0007669"/>
    <property type="project" value="TreeGrafter"/>
</dbReference>
<reference evidence="5" key="2">
    <citation type="submission" date="2020-04" db="EMBL/GenBank/DDBJ databases">
        <authorList>
            <consortium name="NCBI Genome Project"/>
        </authorList>
    </citation>
    <scope>NUCLEOTIDE SEQUENCE</scope>
    <source>
        <strain evidence="5">CBS 342.82</strain>
    </source>
</reference>
<keyword evidence="2 3" id="KW-0663">Pyridoxal phosphate</keyword>
<keyword evidence="4" id="KW-1185">Reference proteome</keyword>
<dbReference type="InterPro" id="IPR000277">
    <property type="entry name" value="Cys/Met-Metab_PyrdxlP-dep_enz"/>
</dbReference>
<evidence type="ECO:0000313" key="4">
    <source>
        <dbReference type="Proteomes" id="UP000504637"/>
    </source>
</evidence>
<dbReference type="Gene3D" id="3.90.1150.10">
    <property type="entry name" value="Aspartate Aminotransferase, domain 1"/>
    <property type="match status" value="1"/>
</dbReference>
<dbReference type="InterPro" id="IPR015422">
    <property type="entry name" value="PyrdxlP-dep_Trfase_small"/>
</dbReference>
<dbReference type="InterPro" id="IPR015421">
    <property type="entry name" value="PyrdxlP-dep_Trfase_major"/>
</dbReference>
<dbReference type="PANTHER" id="PTHR42699">
    <property type="match status" value="1"/>
</dbReference>
<organism evidence="5">
    <name type="scientific">Dissoconium aciculare CBS 342.82</name>
    <dbReference type="NCBI Taxonomy" id="1314786"/>
    <lineage>
        <taxon>Eukaryota</taxon>
        <taxon>Fungi</taxon>
        <taxon>Dikarya</taxon>
        <taxon>Ascomycota</taxon>
        <taxon>Pezizomycotina</taxon>
        <taxon>Dothideomycetes</taxon>
        <taxon>Dothideomycetidae</taxon>
        <taxon>Mycosphaerellales</taxon>
        <taxon>Dissoconiaceae</taxon>
        <taxon>Dissoconium</taxon>
    </lineage>
</organism>
<evidence type="ECO:0000256" key="3">
    <source>
        <dbReference type="RuleBase" id="RU362118"/>
    </source>
</evidence>
<dbReference type="GeneID" id="54360061"/>
<name>A0A6J3LZX1_9PEZI</name>
<dbReference type="SUPFAM" id="SSF53383">
    <property type="entry name" value="PLP-dependent transferases"/>
    <property type="match status" value="1"/>
</dbReference>
<dbReference type="RefSeq" id="XP_033458371.1">
    <property type="nucleotide sequence ID" value="XM_033602261.1"/>
</dbReference>
<dbReference type="Gene3D" id="3.40.640.10">
    <property type="entry name" value="Type I PLP-dependent aspartate aminotransferase-like (Major domain)"/>
    <property type="match status" value="1"/>
</dbReference>
<accession>A0A6J3LZX1</accession>
<dbReference type="GO" id="GO:0030170">
    <property type="term" value="F:pyridoxal phosphate binding"/>
    <property type="evidence" value="ECO:0007669"/>
    <property type="project" value="InterPro"/>
</dbReference>
<gene>
    <name evidence="5" type="ORF">K489DRAFT_340337</name>
</gene>
<evidence type="ECO:0000256" key="1">
    <source>
        <dbReference type="ARBA" id="ARBA00001933"/>
    </source>
</evidence>
<dbReference type="Proteomes" id="UP000504637">
    <property type="component" value="Unplaced"/>
</dbReference>
<reference evidence="5" key="1">
    <citation type="submission" date="2020-01" db="EMBL/GenBank/DDBJ databases">
        <authorList>
            <consortium name="DOE Joint Genome Institute"/>
            <person name="Haridas S."/>
            <person name="Albert R."/>
            <person name="Binder M."/>
            <person name="Bloem J."/>
            <person name="Labutti K."/>
            <person name="Salamov A."/>
            <person name="Andreopoulos B."/>
            <person name="Baker S.E."/>
            <person name="Barry K."/>
            <person name="Bills G."/>
            <person name="Bluhm B.H."/>
            <person name="Cannon C."/>
            <person name="Castanera R."/>
            <person name="Culley D.E."/>
            <person name="Daum C."/>
            <person name="Ezra D."/>
            <person name="Gonzalez J.B."/>
            <person name="Henrissat B."/>
            <person name="Kuo A."/>
            <person name="Liang C."/>
            <person name="Lipzen A."/>
            <person name="Lutzoni F."/>
            <person name="Magnuson J."/>
            <person name="Mondo S."/>
            <person name="Nolan M."/>
            <person name="Ohm R."/>
            <person name="Pangilinan J."/>
            <person name="Park H.-J."/>
            <person name="Ramirez L."/>
            <person name="Alfaro M."/>
            <person name="Sun H."/>
            <person name="Tritt A."/>
            <person name="Yoshinaga Y."/>
            <person name="Zwiers L.-H."/>
            <person name="Turgeon B.G."/>
            <person name="Goodwin S.B."/>
            <person name="Spatafora J.W."/>
            <person name="Crous P.W."/>
            <person name="Grigoriev I.V."/>
        </authorList>
    </citation>
    <scope>NUCLEOTIDE SEQUENCE</scope>
    <source>
        <strain evidence="5">CBS 342.82</strain>
    </source>
</reference>
<protein>
    <submittedName>
        <fullName evidence="5">Cystathionine beta-lyase</fullName>
    </submittedName>
</protein>
<dbReference type="AlphaFoldDB" id="A0A6J3LZX1"/>
<dbReference type="GO" id="GO:0019346">
    <property type="term" value="P:transsulfuration"/>
    <property type="evidence" value="ECO:0007669"/>
    <property type="project" value="InterPro"/>
</dbReference>
<proteinExistence type="inferred from homology"/>
<dbReference type="InterPro" id="IPR051750">
    <property type="entry name" value="Trans-sulfuration_enzymes"/>
</dbReference>
<sequence length="566" mass="62540">MKPSESQQGVFRSTEDMAPYFPQNIPDSWSLGHPLPPDNPHAISASLPTWNDVYCWSMRKGPVVQAVQTGYPRMRIHKYIEELNCAVLSRLRASAGSRCLTFPSLACANRFLKYLASETNAHTSQSTEFGLAGDLPETIDASKAIWAPFVAVIYSGDEDNHGFHFWRQGGDGITSRHACYALSLFDHLVPTKNTEPSATLDSEVDLPDRRGSAFGENEKRALRSSIATLASSEKGGRIAAEDVLLYPCGMNAIYSVSRALRRMSKDDCDAVAIYGFPYAETVPAISMCGWQTLTLYGHGTAKELQDFEASLAKGHRISGLFCELPTNPQLESPNLSKLRELADRHQFPIVCDETVGTFVNIDVLPFADVVMTSLTKLFSGGSDVMGGSLIINPRSPFREALRGSLLAEWEDIMFPATAITLLRNSEDFVSRVRRCTESAQAIADYLNRHEAIDRVYHPSLNATRPFYDECRRADGGYSNLLSIVFRKHSSAIKFYDHLHVPKGPSFGANFTLALPYAQLAHPFELKWAASYGVPPHLIRISIGLEGKQQLLKAIRSALEICSSPPI</sequence>
<reference evidence="5" key="3">
    <citation type="submission" date="2025-08" db="UniProtKB">
        <authorList>
            <consortium name="RefSeq"/>
        </authorList>
    </citation>
    <scope>IDENTIFICATION</scope>
    <source>
        <strain evidence="5">CBS 342.82</strain>
    </source>
</reference>
<dbReference type="PANTHER" id="PTHR42699:SF1">
    <property type="entry name" value="CYSTATHIONINE GAMMA-SYNTHASE-RELATED"/>
    <property type="match status" value="1"/>
</dbReference>
<dbReference type="InterPro" id="IPR015424">
    <property type="entry name" value="PyrdxlP-dep_Trfase"/>
</dbReference>
<evidence type="ECO:0000313" key="5">
    <source>
        <dbReference type="RefSeq" id="XP_033458371.1"/>
    </source>
</evidence>
<dbReference type="Pfam" id="PF01053">
    <property type="entry name" value="Cys_Met_Meta_PP"/>
    <property type="match status" value="1"/>
</dbReference>